<proteinExistence type="inferred from homology"/>
<comment type="similarity">
    <text evidence="3">Belongs to the protein kinase superfamily. TKL Ser/Thr protein kinase family.</text>
</comment>
<feature type="domain" description="Protein kinase" evidence="14">
    <location>
        <begin position="1"/>
        <end position="228"/>
    </location>
</feature>
<dbReference type="EC" id="2.7.12.1" evidence="4"/>
<keyword evidence="5" id="KW-0723">Serine/threonine-protein kinase</keyword>
<protein>
    <recommendedName>
        <fullName evidence="4">dual-specificity kinase</fullName>
        <ecNumber evidence="4">2.7.12.1</ecNumber>
    </recommendedName>
</protein>
<dbReference type="RefSeq" id="XP_009012756.1">
    <property type="nucleotide sequence ID" value="XM_009014508.1"/>
</dbReference>
<dbReference type="PANTHER" id="PTHR46485">
    <property type="entry name" value="LIM DOMAIN KINASE 1"/>
    <property type="match status" value="1"/>
</dbReference>
<evidence type="ECO:0000256" key="4">
    <source>
        <dbReference type="ARBA" id="ARBA00013203"/>
    </source>
</evidence>
<evidence type="ECO:0000256" key="6">
    <source>
        <dbReference type="ARBA" id="ARBA00022679"/>
    </source>
</evidence>
<dbReference type="OMA" id="FCNGCPE"/>
<dbReference type="eggNOG" id="ENOG502QTCP">
    <property type="taxonomic scope" value="Eukaryota"/>
</dbReference>
<comment type="catalytic activity">
    <reaction evidence="11">
        <text>L-seryl-[protein] + ATP = O-phospho-L-seryl-[protein] + ADP + H(+)</text>
        <dbReference type="Rhea" id="RHEA:17989"/>
        <dbReference type="Rhea" id="RHEA-COMP:9863"/>
        <dbReference type="Rhea" id="RHEA-COMP:11604"/>
        <dbReference type="ChEBI" id="CHEBI:15378"/>
        <dbReference type="ChEBI" id="CHEBI:29999"/>
        <dbReference type="ChEBI" id="CHEBI:30616"/>
        <dbReference type="ChEBI" id="CHEBI:83421"/>
        <dbReference type="ChEBI" id="CHEBI:456216"/>
        <dbReference type="EC" id="2.7.12.1"/>
    </reaction>
</comment>
<evidence type="ECO:0000256" key="1">
    <source>
        <dbReference type="ARBA" id="ARBA00001936"/>
    </source>
</evidence>
<dbReference type="PRINTS" id="PR00109">
    <property type="entry name" value="TYRKINASE"/>
</dbReference>
<dbReference type="InterPro" id="IPR050940">
    <property type="entry name" value="Actin_reg-Ser/Thr_kinase"/>
</dbReference>
<dbReference type="PROSITE" id="PS50011">
    <property type="entry name" value="PROTEIN_KINASE_DOM"/>
    <property type="match status" value="1"/>
</dbReference>
<evidence type="ECO:0000256" key="9">
    <source>
        <dbReference type="ARBA" id="ARBA00022840"/>
    </source>
</evidence>
<keyword evidence="7" id="KW-0547">Nucleotide-binding</keyword>
<evidence type="ECO:0000313" key="15">
    <source>
        <dbReference type="EMBL" id="ESO08734.1"/>
    </source>
</evidence>
<dbReference type="EMBL" id="KB096023">
    <property type="protein sequence ID" value="ESO08734.1"/>
    <property type="molecule type" value="Genomic_DNA"/>
</dbReference>
<dbReference type="InterPro" id="IPR011009">
    <property type="entry name" value="Kinase-like_dom_sf"/>
</dbReference>
<dbReference type="InterPro" id="IPR000719">
    <property type="entry name" value="Prot_kinase_dom"/>
</dbReference>
<organism evidence="15">
    <name type="scientific">Helobdella robusta</name>
    <name type="common">Californian leech</name>
    <dbReference type="NCBI Taxonomy" id="6412"/>
    <lineage>
        <taxon>Eukaryota</taxon>
        <taxon>Metazoa</taxon>
        <taxon>Spiralia</taxon>
        <taxon>Lophotrochozoa</taxon>
        <taxon>Annelida</taxon>
        <taxon>Clitellata</taxon>
        <taxon>Hirudinea</taxon>
        <taxon>Rhynchobdellida</taxon>
        <taxon>Glossiphoniidae</taxon>
        <taxon>Helobdella</taxon>
    </lineage>
</organism>
<comment type="cofactor">
    <cofactor evidence="1">
        <name>Mn(2+)</name>
        <dbReference type="ChEBI" id="CHEBI:29035"/>
    </cofactor>
</comment>
<evidence type="ECO:0000259" key="14">
    <source>
        <dbReference type="PROSITE" id="PS50011"/>
    </source>
</evidence>
<comment type="catalytic activity">
    <reaction evidence="13">
        <text>L-tyrosyl-[protein] + ATP = O-phospho-L-tyrosyl-[protein] + ADP + H(+)</text>
        <dbReference type="Rhea" id="RHEA:10596"/>
        <dbReference type="Rhea" id="RHEA-COMP:10136"/>
        <dbReference type="Rhea" id="RHEA-COMP:20101"/>
        <dbReference type="ChEBI" id="CHEBI:15378"/>
        <dbReference type="ChEBI" id="CHEBI:30616"/>
        <dbReference type="ChEBI" id="CHEBI:46858"/>
        <dbReference type="ChEBI" id="CHEBI:61978"/>
        <dbReference type="ChEBI" id="CHEBI:456216"/>
        <dbReference type="EC" id="2.7.12.1"/>
    </reaction>
</comment>
<comment type="catalytic activity">
    <reaction evidence="12">
        <text>L-threonyl-[protein] + ATP = O-phospho-L-threonyl-[protein] + ADP + H(+)</text>
        <dbReference type="Rhea" id="RHEA:46608"/>
        <dbReference type="Rhea" id="RHEA-COMP:11060"/>
        <dbReference type="Rhea" id="RHEA-COMP:11605"/>
        <dbReference type="ChEBI" id="CHEBI:15378"/>
        <dbReference type="ChEBI" id="CHEBI:30013"/>
        <dbReference type="ChEBI" id="CHEBI:30616"/>
        <dbReference type="ChEBI" id="CHEBI:61977"/>
        <dbReference type="ChEBI" id="CHEBI:456216"/>
        <dbReference type="EC" id="2.7.12.1"/>
    </reaction>
</comment>
<dbReference type="Gene3D" id="1.10.510.10">
    <property type="entry name" value="Transferase(Phosphotransferase) domain 1"/>
    <property type="match status" value="1"/>
</dbReference>
<dbReference type="HOGENOM" id="CLU_000288_7_35_1"/>
<dbReference type="PROSITE" id="PS00109">
    <property type="entry name" value="PROTEIN_KINASE_TYR"/>
    <property type="match status" value="1"/>
</dbReference>
<dbReference type="PIRSF" id="PIRSF000654">
    <property type="entry name" value="Integrin-linked_kinase"/>
    <property type="match status" value="1"/>
</dbReference>
<comment type="cofactor">
    <cofactor evidence="2">
        <name>Mg(2+)</name>
        <dbReference type="ChEBI" id="CHEBI:18420"/>
    </cofactor>
</comment>
<accession>V3VID2</accession>
<dbReference type="InterPro" id="IPR001245">
    <property type="entry name" value="Ser-Thr/Tyr_kinase_cat_dom"/>
</dbReference>
<evidence type="ECO:0000256" key="10">
    <source>
        <dbReference type="ARBA" id="ARBA00023211"/>
    </source>
</evidence>
<gene>
    <name evidence="15" type="ORF">HELRODRAFT_134892</name>
</gene>
<name>V3VID2_HELRO</name>
<evidence type="ECO:0000256" key="8">
    <source>
        <dbReference type="ARBA" id="ARBA00022777"/>
    </source>
</evidence>
<evidence type="ECO:0000256" key="2">
    <source>
        <dbReference type="ARBA" id="ARBA00001946"/>
    </source>
</evidence>
<keyword evidence="9" id="KW-0067">ATP-binding</keyword>
<dbReference type="OrthoDB" id="20134at2759"/>
<evidence type="ECO:0000256" key="5">
    <source>
        <dbReference type="ARBA" id="ARBA00022527"/>
    </source>
</evidence>
<evidence type="ECO:0000256" key="3">
    <source>
        <dbReference type="ARBA" id="ARBA00005843"/>
    </source>
</evidence>
<evidence type="ECO:0000256" key="12">
    <source>
        <dbReference type="ARBA" id="ARBA00049308"/>
    </source>
</evidence>
<evidence type="ECO:0000256" key="13">
    <source>
        <dbReference type="ARBA" id="ARBA00051680"/>
    </source>
</evidence>
<keyword evidence="6" id="KW-0808">Transferase</keyword>
<dbReference type="PANTHER" id="PTHR46485:SF5">
    <property type="entry name" value="CENTER DIVIDER, ISOFORM A"/>
    <property type="match status" value="1"/>
</dbReference>
<dbReference type="Pfam" id="PF07714">
    <property type="entry name" value="PK_Tyr_Ser-Thr"/>
    <property type="match status" value="1"/>
</dbReference>
<dbReference type="Gene3D" id="3.30.200.20">
    <property type="entry name" value="Phosphorylase Kinase, domain 1"/>
    <property type="match status" value="1"/>
</dbReference>
<reference evidence="15" key="1">
    <citation type="journal article" date="2013" name="Nature">
        <title>Insights into bilaterian evolution from three spiralian genomes.</title>
        <authorList>
            <person name="Simakov O."/>
            <person name="Marletaz F."/>
            <person name="Cho S.J."/>
            <person name="Edsinger-Gonzales E."/>
            <person name="Havlak P."/>
            <person name="Hellsten U."/>
            <person name="Kuo D.H."/>
            <person name="Larsson T."/>
            <person name="Lv J."/>
            <person name="Arendt D."/>
            <person name="Savage R."/>
            <person name="Osoegawa K."/>
            <person name="de Jong P."/>
            <person name="Grimwood J."/>
            <person name="Chapman J.A."/>
            <person name="Shapiro H."/>
            <person name="Aerts A."/>
            <person name="Otillar R.P."/>
            <person name="Terry A.Y."/>
            <person name="Boore J.L."/>
            <person name="Grigoriev I.V."/>
            <person name="Lindberg D.R."/>
            <person name="Seaver E.C."/>
            <person name="Weisblat D.A."/>
            <person name="Putnam N.H."/>
            <person name="Rokhsar D.S."/>
        </authorList>
    </citation>
    <scope>NUCLEOTIDE SEQUENCE</scope>
</reference>
<dbReference type="InterPro" id="IPR008266">
    <property type="entry name" value="Tyr_kinase_AS"/>
</dbReference>
<evidence type="ECO:0000256" key="11">
    <source>
        <dbReference type="ARBA" id="ARBA00049003"/>
    </source>
</evidence>
<dbReference type="GeneID" id="20196263"/>
<feature type="non-terminal residue" evidence="15">
    <location>
        <position position="1"/>
    </location>
</feature>
<keyword evidence="8" id="KW-0418">Kinase</keyword>
<sequence>LKVNNSCMNRPNVLKEVQLMNSLNHPNVIKLMGVCVHNGQMHALTEFANGGCLEQLINNHSVEFQWIDRINIASDIARGLNYLHSKFIIHRDLTSKNILLKIDPSQTITAIVGDLGLATKVKDLEKESSLSVVGSPYWMAPECINGLPYNAKADVFSYGIVLCEMIARVEADPDYLPRTENFGVDYVAFGKLAKDCPINFLQFTFNCCQVDPVKRPTFNDLLSSIDVI</sequence>
<feature type="non-terminal residue" evidence="15">
    <location>
        <position position="228"/>
    </location>
</feature>
<dbReference type="STRING" id="6412.T1EI63"/>
<keyword evidence="10" id="KW-0464">Manganese</keyword>
<evidence type="ECO:0000256" key="7">
    <source>
        <dbReference type="ARBA" id="ARBA00022741"/>
    </source>
</evidence>
<dbReference type="SUPFAM" id="SSF56112">
    <property type="entry name" value="Protein kinase-like (PK-like)"/>
    <property type="match status" value="1"/>
</dbReference>